<reference evidence="1" key="1">
    <citation type="submission" date="2021-06" db="EMBL/GenBank/DDBJ databases">
        <authorList>
            <person name="Kallberg Y."/>
            <person name="Tangrot J."/>
            <person name="Rosling A."/>
        </authorList>
    </citation>
    <scope>NUCLEOTIDE SEQUENCE</scope>
    <source>
        <strain evidence="1">CL356</strain>
    </source>
</reference>
<keyword evidence="2" id="KW-1185">Reference proteome</keyword>
<proteinExistence type="predicted"/>
<comment type="caution">
    <text evidence="1">The sequence shown here is derived from an EMBL/GenBank/DDBJ whole genome shotgun (WGS) entry which is preliminary data.</text>
</comment>
<evidence type="ECO:0000313" key="2">
    <source>
        <dbReference type="Proteomes" id="UP000789525"/>
    </source>
</evidence>
<gene>
    <name evidence="1" type="ORF">ACOLOM_LOCUS7015</name>
</gene>
<evidence type="ECO:0000313" key="1">
    <source>
        <dbReference type="EMBL" id="CAG8610918.1"/>
    </source>
</evidence>
<dbReference type="Proteomes" id="UP000789525">
    <property type="component" value="Unassembled WGS sequence"/>
</dbReference>
<dbReference type="EMBL" id="CAJVPT010015303">
    <property type="protein sequence ID" value="CAG8610918.1"/>
    <property type="molecule type" value="Genomic_DNA"/>
</dbReference>
<name>A0ACA9MUY0_9GLOM</name>
<sequence length="273" mass="32188">MGEIISEQQMADKKIQDERIILNIGGVKYETYRSTLTAYPETLLGTMFHERNNLLLRPMNNNEFFFDRDPQVFRYIIQYYRTGKLVFPNDSAISRQELLNEMDFFQIPLTSSQNLHAPPRSSFPTTAQYAKIVDEFVEAIKFSIIETSWNFHETVNITFYATPLHHETLPTDRMMCVSPYIEKIRERLKPYESSGYKILELFAADIKNYLESIVPSYTLNVHSSYHKHYYHPNYTGGNKFSHARSLYIVRTESFKNLKYDILEKTCLRSSEDY</sequence>
<protein>
    <submittedName>
        <fullName evidence="1">10487_t:CDS:1</fullName>
    </submittedName>
</protein>
<organism evidence="1 2">
    <name type="scientific">Acaulospora colombiana</name>
    <dbReference type="NCBI Taxonomy" id="27376"/>
    <lineage>
        <taxon>Eukaryota</taxon>
        <taxon>Fungi</taxon>
        <taxon>Fungi incertae sedis</taxon>
        <taxon>Mucoromycota</taxon>
        <taxon>Glomeromycotina</taxon>
        <taxon>Glomeromycetes</taxon>
        <taxon>Diversisporales</taxon>
        <taxon>Acaulosporaceae</taxon>
        <taxon>Acaulospora</taxon>
    </lineage>
</organism>
<accession>A0ACA9MUY0</accession>